<sequence length="129" mass="14107">MQDNDWYSDDAATFGDRLTAARDAAGMSVSDLAKKLGVKTGTVSAWEEDLKEPRANRLSMMAGMLNVSLGWLLTGEGEGVAAPDDVVSIAPEISELLSQMRDLRMSIARDADKLARLEKRLRRALEVPQ</sequence>
<dbReference type="PANTHER" id="PTHR46558:SF11">
    <property type="entry name" value="HTH-TYPE TRANSCRIPTIONAL REGULATOR XRE"/>
    <property type="match status" value="1"/>
</dbReference>
<dbReference type="InterPro" id="IPR010982">
    <property type="entry name" value="Lambda_DNA-bd_dom_sf"/>
</dbReference>
<evidence type="ECO:0000259" key="3">
    <source>
        <dbReference type="PROSITE" id="PS50943"/>
    </source>
</evidence>
<organism evidence="4 5">
    <name type="scientific">Loktanella gaetbuli</name>
    <dbReference type="NCBI Taxonomy" id="2881335"/>
    <lineage>
        <taxon>Bacteria</taxon>
        <taxon>Pseudomonadati</taxon>
        <taxon>Pseudomonadota</taxon>
        <taxon>Alphaproteobacteria</taxon>
        <taxon>Rhodobacterales</taxon>
        <taxon>Roseobacteraceae</taxon>
        <taxon>Loktanella</taxon>
    </lineage>
</organism>
<protein>
    <submittedName>
        <fullName evidence="4">Helix-turn-helix domain-containing protein</fullName>
    </submittedName>
</protein>
<evidence type="ECO:0000256" key="2">
    <source>
        <dbReference type="SAM" id="Coils"/>
    </source>
</evidence>
<evidence type="ECO:0000313" key="5">
    <source>
        <dbReference type="Proteomes" id="UP001138961"/>
    </source>
</evidence>
<feature type="coiled-coil region" evidence="2">
    <location>
        <begin position="100"/>
        <end position="127"/>
    </location>
</feature>
<name>A0ABS8BVQ6_9RHOB</name>
<reference evidence="4" key="1">
    <citation type="submission" date="2021-10" db="EMBL/GenBank/DDBJ databases">
        <title>Loktanella gaetbuli sp. nov., isolated from a tidal flat.</title>
        <authorList>
            <person name="Park S."/>
            <person name="Yoon J.-H."/>
        </authorList>
    </citation>
    <scope>NUCLEOTIDE SEQUENCE</scope>
    <source>
        <strain evidence="4">TSTF-M6</strain>
    </source>
</reference>
<gene>
    <name evidence="4" type="ORF">LGQ03_10040</name>
</gene>
<evidence type="ECO:0000313" key="4">
    <source>
        <dbReference type="EMBL" id="MCB5199581.1"/>
    </source>
</evidence>
<evidence type="ECO:0000256" key="1">
    <source>
        <dbReference type="ARBA" id="ARBA00023125"/>
    </source>
</evidence>
<feature type="domain" description="HTH cro/C1-type" evidence="3">
    <location>
        <begin position="18"/>
        <end position="72"/>
    </location>
</feature>
<dbReference type="Gene3D" id="1.10.260.40">
    <property type="entry name" value="lambda repressor-like DNA-binding domains"/>
    <property type="match status" value="1"/>
</dbReference>
<keyword evidence="5" id="KW-1185">Reference proteome</keyword>
<dbReference type="Pfam" id="PF01381">
    <property type="entry name" value="HTH_3"/>
    <property type="match status" value="1"/>
</dbReference>
<keyword evidence="1" id="KW-0238">DNA-binding</keyword>
<proteinExistence type="predicted"/>
<dbReference type="Proteomes" id="UP001138961">
    <property type="component" value="Unassembled WGS sequence"/>
</dbReference>
<dbReference type="SMART" id="SM00530">
    <property type="entry name" value="HTH_XRE"/>
    <property type="match status" value="1"/>
</dbReference>
<dbReference type="InterPro" id="IPR001387">
    <property type="entry name" value="Cro/C1-type_HTH"/>
</dbReference>
<dbReference type="RefSeq" id="WP_090159070.1">
    <property type="nucleotide sequence ID" value="NZ_JAJATZ010000004.1"/>
</dbReference>
<dbReference type="PROSITE" id="PS50943">
    <property type="entry name" value="HTH_CROC1"/>
    <property type="match status" value="1"/>
</dbReference>
<dbReference type="CDD" id="cd00093">
    <property type="entry name" value="HTH_XRE"/>
    <property type="match status" value="1"/>
</dbReference>
<dbReference type="SUPFAM" id="SSF47413">
    <property type="entry name" value="lambda repressor-like DNA-binding domains"/>
    <property type="match status" value="1"/>
</dbReference>
<dbReference type="EMBL" id="JAJATZ010000004">
    <property type="protein sequence ID" value="MCB5199581.1"/>
    <property type="molecule type" value="Genomic_DNA"/>
</dbReference>
<keyword evidence="2" id="KW-0175">Coiled coil</keyword>
<accession>A0ABS8BVQ6</accession>
<dbReference type="PANTHER" id="PTHR46558">
    <property type="entry name" value="TRACRIPTIONAL REGULATORY PROTEIN-RELATED-RELATED"/>
    <property type="match status" value="1"/>
</dbReference>
<comment type="caution">
    <text evidence="4">The sequence shown here is derived from an EMBL/GenBank/DDBJ whole genome shotgun (WGS) entry which is preliminary data.</text>
</comment>